<dbReference type="FunFam" id="2.130.10.10:FF:000036">
    <property type="entry name" value="Neurobeachin isoform A"/>
    <property type="match status" value="1"/>
</dbReference>
<protein>
    <recommendedName>
        <fullName evidence="8">Neurobeachin</fullName>
    </recommendedName>
    <alternativeName>
        <fullName evidence="9">Lysosomal-trafficking regulator 2</fullName>
    </alternativeName>
</protein>
<dbReference type="InterPro" id="IPR036322">
    <property type="entry name" value="WD40_repeat_dom_sf"/>
</dbReference>
<dbReference type="SUPFAM" id="SSF50729">
    <property type="entry name" value="PH domain-like"/>
    <property type="match status" value="1"/>
</dbReference>
<dbReference type="FunFam" id="1.10.1540.10:FF:000001">
    <property type="entry name" value="neurobeachin isoform X1"/>
    <property type="match status" value="1"/>
</dbReference>
<feature type="region of interest" description="Disordered" evidence="10">
    <location>
        <begin position="967"/>
        <end position="991"/>
    </location>
</feature>
<dbReference type="Pfam" id="PF20425">
    <property type="entry name" value="Neurobeachin"/>
    <property type="match status" value="1"/>
</dbReference>
<dbReference type="InterPro" id="IPR046852">
    <property type="entry name" value="Neurobeachin_a-sol"/>
</dbReference>
<evidence type="ECO:0000259" key="11">
    <source>
        <dbReference type="PROSITE" id="PS50197"/>
    </source>
</evidence>
<dbReference type="Pfam" id="PF15787">
    <property type="entry name" value="DUF4704"/>
    <property type="match status" value="1"/>
</dbReference>
<reference evidence="13 14" key="1">
    <citation type="submission" date="2019-09" db="EMBL/GenBank/DDBJ databases">
        <title>Bird 10,000 Genomes (B10K) Project - Family phase.</title>
        <authorList>
            <person name="Zhang G."/>
        </authorList>
    </citation>
    <scope>NUCLEOTIDE SEQUENCE [LARGE SCALE GENOMIC DNA]</scope>
    <source>
        <strain evidence="13">OUT-0049</strain>
        <tissue evidence="13">Muscle</tissue>
    </source>
</reference>
<evidence type="ECO:0000256" key="6">
    <source>
        <dbReference type="ARBA" id="ARBA00023136"/>
    </source>
</evidence>
<feature type="compositionally biased region" description="Polar residues" evidence="10">
    <location>
        <begin position="976"/>
        <end position="989"/>
    </location>
</feature>
<dbReference type="FunFam" id="2.60.120.200:FF:000010">
    <property type="entry name" value="neurobeachin isoform X2"/>
    <property type="match status" value="1"/>
</dbReference>
<feature type="region of interest" description="Disordered" evidence="10">
    <location>
        <begin position="1238"/>
        <end position="1272"/>
    </location>
</feature>
<dbReference type="InterPro" id="IPR023362">
    <property type="entry name" value="PH-BEACH_dom"/>
</dbReference>
<dbReference type="InterPro" id="IPR010508">
    <property type="entry name" value="NBEA-like_DUF1088"/>
</dbReference>
<dbReference type="SUPFAM" id="SSF49899">
    <property type="entry name" value="Concanavalin A-like lectins/glucanases"/>
    <property type="match status" value="1"/>
</dbReference>
<feature type="non-terminal residue" evidence="13">
    <location>
        <position position="1"/>
    </location>
</feature>
<dbReference type="InterPro" id="IPR050865">
    <property type="entry name" value="BEACH_Domain"/>
</dbReference>
<keyword evidence="14" id="KW-1185">Reference proteome</keyword>
<dbReference type="PANTHER" id="PTHR13743">
    <property type="entry name" value="BEIGE/BEACH-RELATED"/>
    <property type="match status" value="1"/>
</dbReference>
<dbReference type="InterPro" id="IPR001680">
    <property type="entry name" value="WD40_rpt"/>
</dbReference>
<feature type="compositionally biased region" description="Low complexity" evidence="10">
    <location>
        <begin position="1840"/>
        <end position="1850"/>
    </location>
</feature>
<dbReference type="SUPFAM" id="SSF50978">
    <property type="entry name" value="WD40 repeat-like"/>
    <property type="match status" value="1"/>
</dbReference>
<dbReference type="Pfam" id="PF20426">
    <property type="entry name" value="NBCH_WD40"/>
    <property type="match status" value="1"/>
</dbReference>
<dbReference type="InterPro" id="IPR011993">
    <property type="entry name" value="PH-like_dom_sf"/>
</dbReference>
<dbReference type="InterPro" id="IPR031570">
    <property type="entry name" value="NBEA/BDCP_DUF4704"/>
</dbReference>
<dbReference type="Gene3D" id="2.30.29.30">
    <property type="entry name" value="Pleckstrin-homology domain (PH domain)/Phosphotyrosine-binding domain (PTB)"/>
    <property type="match status" value="1"/>
</dbReference>
<dbReference type="CDD" id="cd06071">
    <property type="entry name" value="Beach"/>
    <property type="match status" value="1"/>
</dbReference>
<dbReference type="Pfam" id="PF14844">
    <property type="entry name" value="PH_BEACH"/>
    <property type="match status" value="1"/>
</dbReference>
<evidence type="ECO:0000259" key="12">
    <source>
        <dbReference type="PROSITE" id="PS51783"/>
    </source>
</evidence>
<dbReference type="GO" id="GO:0019901">
    <property type="term" value="F:protein kinase binding"/>
    <property type="evidence" value="ECO:0007669"/>
    <property type="project" value="TreeGrafter"/>
</dbReference>
<comment type="subunit">
    <text evidence="7">Interacts with RII subunit of PKA.</text>
</comment>
<dbReference type="GO" id="GO:0016020">
    <property type="term" value="C:membrane"/>
    <property type="evidence" value="ECO:0007669"/>
    <property type="project" value="UniProtKB-SubCell"/>
</dbReference>
<dbReference type="PROSITE" id="PS51783">
    <property type="entry name" value="PH_BEACH"/>
    <property type="match status" value="1"/>
</dbReference>
<feature type="domain" description="BEACH-type PH" evidence="12">
    <location>
        <begin position="2142"/>
        <end position="2250"/>
    </location>
</feature>
<feature type="region of interest" description="Disordered" evidence="10">
    <location>
        <begin position="1836"/>
        <end position="1855"/>
    </location>
</feature>
<keyword evidence="4" id="KW-0853">WD repeat</keyword>
<proteinExistence type="inferred from homology"/>
<evidence type="ECO:0000256" key="9">
    <source>
        <dbReference type="ARBA" id="ARBA00080802"/>
    </source>
</evidence>
<dbReference type="PROSITE" id="PS50197">
    <property type="entry name" value="BEACH"/>
    <property type="match status" value="1"/>
</dbReference>
<dbReference type="InterPro" id="IPR013320">
    <property type="entry name" value="ConA-like_dom_sf"/>
</dbReference>
<feature type="compositionally biased region" description="Basic and acidic residues" evidence="10">
    <location>
        <begin position="1261"/>
        <end position="1272"/>
    </location>
</feature>
<dbReference type="PANTHER" id="PTHR13743:SF62">
    <property type="entry name" value="NEUROBEACHIN"/>
    <property type="match status" value="1"/>
</dbReference>
<dbReference type="Gene3D" id="2.130.10.10">
    <property type="entry name" value="YVTN repeat-like/Quinoprotein amine dehydrogenase"/>
    <property type="match status" value="1"/>
</dbReference>
<sequence>MASEKPVSGPDPQPAGLISVGAGGGGGGGGGGSSSVAVMGELRASGSGSVVLPAGMINPSVPIRNIRMKFAVLIGLIQVGEVSNRDIVETVLNLLVGGEFDLEMNFIIQDAESITCMSELLEHCDVTCQAEIWSMFTAILRKSVRNLQTSTEVGLIEQVLLKMSTVDDMIADLLVDMLGVLASYSITVKELKLLFSMLRGENGIWPRHAVKLLSVLNQMPQRHGPDTFFNFPGCSAAAIALPPIAKWPYQNGFTLNTWFRMDPLNNINVDKDKPYLYCFRTSKGVGYSAHFVGNCLIVTSLKSKGKGFQHCVKYDFQPRKWYMISIVHIYNRWRNSEIRCYVNGQLVSYGDMAWHVNTNDSYDKCFLGSSETADANRVFCGQLGAVYVFTEALNPAQIFAIHQLGPGYKSTFKFKSESDIHLAEHHKQVLYDGKLASSIAFTYNAKATDAQLCLESSPKENPSIFVHSPHALMLQDVKAIVTHSIHSAIHSIGGIQVLFPLFAQLDNRQLHDSQVETTVCATLLAFLVELLKSSVAMQEQMLGGKGFLVIGYLLEKSSRVHITRAVLEQFLSFAKYLDGLSHGAPLLKQLCDHILFNPAIWIHTPAKVQLSLYTYLSAEFIGTATIYNTIRRVGTVLQLMHTLKYYYWVVNPADSSGITPKGLDGPRPSQKEIISLRAFMLLFLKQLILKDRGVKEDELQSILNYLLTMHEDENIHDVLQLLVALMSEHPASMIPAFDQRNGIRVIYKLLASKSESIWVQALKVLGYFLKHLGHKRKVEIMHTHSLFTLLGERLMLHTNTVTVTTYNTLYEILTEQVCTQVVHKPHPEPDSTVKIQNPMILKVVATLLKNSTPSAELMEVRRLFLSDMIKLFSNSRENRRCLLQCSVWQDWMFSLGYINPKNSEEQKITEMVYNIFRILLYHAIKYEWGGWRVWVDTLSIAHSKVTYEAHKEYLAKMYEEYQRQEEENIKKGKKGNVSTISGLSSQTTGAKGGMEIREIEDLSQSQSPESETDYPVNTDTRDLLMATKVSDDVLGTAERPGGGGVHVEVHDLLVDIKAEKVEATEVKLDDMDLSPETLGTGENGALVEVESLLDNVYSAAVEKLQNNVHGSVGIIKKNEEKDNGPLITLADEKDEPSTNNTSFLFDKIPSQEEKLLPELSSNHIAIPNVQETQMHLGVNDDLGLLAHMTGSVDITCASSIIEDKEFKIHTTSDGMNSISERELSSSSKGLEYAEMTATTLETESSGSKTVPNVDAGSIISDTERSDDGKEAGKEIRKIQTTTTTQAIQGRSVTQQDRDLRVDLGFRGMPMTEEQRRQFSPGPRTTMFRIPEFKWSPMHQRLLTDLLFALETDVHVWRSHSTKSVMDFVNSNENIIFVHNTIHLISQMVDNIIIACGGILPLLSAATSPTTELENIEVTQGMSAETAVTFLSRLMAMVDVLVFASSLNFSEIEAEKNMSSGGLMRQCLRLVCCVAVRNCLECRQRQRERVNKTSLIGGKTQDALQGVTASAATKTPLENVPGNLSPIKDPDRLLQDVDINRLRAVVFRDVDDSKQAQFLALAVVYFISVLMVSKYRDILEPQRETARSGSQAGRNIRQEINSPTSTVVVIPSIPHPSLNHGFLAKLIPEQSFAHSFYKETPTVFPENIKDKETPTPVEDIQLESSIPHTDSGIGDEQMPNILNGTDLETSTGPDAMSELLSTLSSEVKKSQESLTESPSEILKPASSISSISQSKGINVKEILKSLVAAPVEIAECGPDPIPYPDPALKREAQAILPMQFHSFDRSVVVPVKKPPPGSLAVTTVGAATAGSGLPPGSTPNIFAATGATPKSMINTTGAVDSGSSSSSSSSSFVNGATSKNLPAVQTVAPMPEDSAENMSITAKLERALEKVAPLLREIFVDFAPFLSRTLLGSHGQELLIEGLVCMKSSTSVVELVMLLCSQEWQNSIQKNAGLAFIELINEGRLLCHAMKDHIVRVANEAEFILNRQRAEDVHKHAEFESQCAQYAADRREEEKMCDHLISAAKHRDHVTANQLKQKILNILTNKHGAWGAVSHSQLHDFWRLDYWEDDLRRRRRFVRNAFGSTHADALLKAAVEYGTEEDVVKSKKTFRSQAVVNQNAETELMLEGDDDAVSLLQEKEIDNLAGPVVLSTPAQLIAPVVVAKGTLSITTTEIYFEVDEDDSAFKKIDPKVLAYTEGLHGKWMFSEIRAVFSRRYLLQNTALEVFMANRTSVMFNFPDQATVKKVVYSLPRVGVGTSYGLPQARRISLATPRQLYKSSNMTQRWQRREISNFEYLMFLNTIAGRTYNDLNQYPVFPWVLTNYESEELDLTLPGNFRDLSKPIGALNPKRAVFYAERYETWEDDQTPPYHYNTHYSTSTSTLAWLVRIEPFTTFFLNANDGKFDHPDRTFSSVARSWRNSQRDTSDVKELIPEFYYLPEMFVNSNGYNLGVREDEIVVNDVDLPPWAKKPEDFVRINRMALESEFVSCQLHQWIDLIFGYKQRGPEAVRALNVFHYLTYEGSVNLDSITDPVLREIPEAYFIRDPHTFLLTKDFIKAMEAQIQNFGQTPSQLLIEPHPPRSSAMHLCFLPQSPLMFKDQMQQDVIMVLKFPSNSPVTHVAANTLPHLTIPAVVTVTCSRLFAVNRWHNTVGLRGAPGYSLDQAHHLPIEMDPLIANNSGVNKRQITDLVDQSIQINAHCFVVTADNRYILICGFWDKSFRVYSTETGKLTQIVFGHWDVVTCLARSESYIGGDCYIVSGSRDATLLLWYWSGRHHIIGDNPNSSDYPAPRAVLTGHDHEVVCVSVCAELGLVISGAKEGPCLVHTITGDLLRALEGTENCLYPRLISVSSEGHCIIYYERGRFSNFSINGKLLAQMEINDSTRAILLSSDGQNLVTGGDNGVVEVWQACDFKQLYIYPGCDAGIRAMDLSHDQRTLITGMASGSIVAFNIDFNRWHYEHQNRY</sequence>
<comment type="subcellular location">
    <subcellularLocation>
        <location evidence="1">Membrane</location>
        <topology evidence="1">Peripheral membrane protein</topology>
    </subcellularLocation>
</comment>
<evidence type="ECO:0000256" key="8">
    <source>
        <dbReference type="ARBA" id="ARBA00073055"/>
    </source>
</evidence>
<evidence type="ECO:0000313" key="13">
    <source>
        <dbReference type="EMBL" id="NXV56893.1"/>
    </source>
</evidence>
<evidence type="ECO:0000256" key="1">
    <source>
        <dbReference type="ARBA" id="ARBA00004170"/>
    </source>
</evidence>
<dbReference type="InterPro" id="IPR000409">
    <property type="entry name" value="BEACH_dom"/>
</dbReference>
<feature type="compositionally biased region" description="Polar residues" evidence="10">
    <location>
        <begin position="1238"/>
        <end position="1250"/>
    </location>
</feature>
<comment type="caution">
    <text evidence="13">The sequence shown here is derived from an EMBL/GenBank/DDBJ whole genome shotgun (WGS) entry which is preliminary data.</text>
</comment>
<dbReference type="SUPFAM" id="SSF48371">
    <property type="entry name" value="ARM repeat"/>
    <property type="match status" value="1"/>
</dbReference>
<feature type="region of interest" description="Disordered" evidence="10">
    <location>
        <begin position="1"/>
        <end position="32"/>
    </location>
</feature>
<keyword evidence="3" id="KW-0597">Phosphoprotein</keyword>
<evidence type="ECO:0000256" key="10">
    <source>
        <dbReference type="SAM" id="MobiDB-lite"/>
    </source>
</evidence>
<dbReference type="SUPFAM" id="SSF81837">
    <property type="entry name" value="BEACH domain"/>
    <property type="match status" value="1"/>
</dbReference>
<feature type="compositionally biased region" description="Gly residues" evidence="10">
    <location>
        <begin position="21"/>
        <end position="32"/>
    </location>
</feature>
<dbReference type="SMART" id="SM00320">
    <property type="entry name" value="WD40"/>
    <property type="match status" value="5"/>
</dbReference>
<keyword evidence="6" id="KW-0472">Membrane</keyword>
<evidence type="ECO:0000256" key="5">
    <source>
        <dbReference type="ARBA" id="ARBA00022737"/>
    </source>
</evidence>
<dbReference type="FunFam" id="2.30.29.30:FF:000059">
    <property type="entry name" value="neurobeachin isoform X1"/>
    <property type="match status" value="1"/>
</dbReference>
<dbReference type="Pfam" id="PF13385">
    <property type="entry name" value="Laminin_G_3"/>
    <property type="match status" value="1"/>
</dbReference>
<dbReference type="GO" id="GO:0005829">
    <property type="term" value="C:cytosol"/>
    <property type="evidence" value="ECO:0007669"/>
    <property type="project" value="TreeGrafter"/>
</dbReference>
<dbReference type="Pfam" id="PF02138">
    <property type="entry name" value="Beach"/>
    <property type="match status" value="1"/>
</dbReference>
<dbReference type="CDD" id="cd01201">
    <property type="entry name" value="PH_BEACH"/>
    <property type="match status" value="1"/>
</dbReference>
<dbReference type="InterPro" id="IPR015943">
    <property type="entry name" value="WD40/YVTN_repeat-like_dom_sf"/>
</dbReference>
<evidence type="ECO:0000256" key="3">
    <source>
        <dbReference type="ARBA" id="ARBA00022553"/>
    </source>
</evidence>
<feature type="domain" description="BEACH" evidence="11">
    <location>
        <begin position="2269"/>
        <end position="2579"/>
    </location>
</feature>
<evidence type="ECO:0000313" key="14">
    <source>
        <dbReference type="Proteomes" id="UP000553862"/>
    </source>
</evidence>
<dbReference type="Gene3D" id="1.10.1540.10">
    <property type="entry name" value="BEACH domain"/>
    <property type="match status" value="1"/>
</dbReference>
<dbReference type="InterPro" id="IPR036372">
    <property type="entry name" value="BEACH_dom_sf"/>
</dbReference>
<evidence type="ECO:0000256" key="2">
    <source>
        <dbReference type="ARBA" id="ARBA00008498"/>
    </source>
</evidence>
<keyword evidence="5" id="KW-0677">Repeat</keyword>
<evidence type="ECO:0000256" key="4">
    <source>
        <dbReference type="ARBA" id="ARBA00022574"/>
    </source>
</evidence>
<dbReference type="Gene3D" id="2.60.120.200">
    <property type="match status" value="1"/>
</dbReference>
<dbReference type="Pfam" id="PF06469">
    <property type="entry name" value="DUF1088"/>
    <property type="match status" value="1"/>
</dbReference>
<dbReference type="SMART" id="SM01026">
    <property type="entry name" value="Beach"/>
    <property type="match status" value="1"/>
</dbReference>
<dbReference type="EMBL" id="VZUF01134791">
    <property type="protein sequence ID" value="NXV56893.1"/>
    <property type="molecule type" value="Genomic_DNA"/>
</dbReference>
<gene>
    <name evidence="13" type="primary">Nbea</name>
    <name evidence="13" type="ORF">MOLATE_R02653</name>
</gene>
<dbReference type="Proteomes" id="UP000553862">
    <property type="component" value="Unassembled WGS sequence"/>
</dbReference>
<accession>A0A7L3UY95</accession>
<organism evidence="13 14">
    <name type="scientific">Molothrus ater</name>
    <name type="common">Brown-headed cowbird</name>
    <dbReference type="NCBI Taxonomy" id="84834"/>
    <lineage>
        <taxon>Eukaryota</taxon>
        <taxon>Metazoa</taxon>
        <taxon>Chordata</taxon>
        <taxon>Craniata</taxon>
        <taxon>Vertebrata</taxon>
        <taxon>Euteleostomi</taxon>
        <taxon>Archelosauria</taxon>
        <taxon>Archosauria</taxon>
        <taxon>Dinosauria</taxon>
        <taxon>Saurischia</taxon>
        <taxon>Theropoda</taxon>
        <taxon>Coelurosauria</taxon>
        <taxon>Aves</taxon>
        <taxon>Neognathae</taxon>
        <taxon>Neoaves</taxon>
        <taxon>Telluraves</taxon>
        <taxon>Australaves</taxon>
        <taxon>Passeriformes</taxon>
        <taxon>Passeroidea</taxon>
        <taxon>Icteridae</taxon>
        <taxon>Molothrus</taxon>
    </lineage>
</organism>
<feature type="non-terminal residue" evidence="13">
    <location>
        <position position="2962"/>
    </location>
</feature>
<comment type="similarity">
    <text evidence="2">Belongs to the WD repeat neurobeachin family.</text>
</comment>
<dbReference type="GO" id="GO:0008104">
    <property type="term" value="P:intracellular protein localization"/>
    <property type="evidence" value="ECO:0007669"/>
    <property type="project" value="TreeGrafter"/>
</dbReference>
<dbReference type="InterPro" id="IPR046851">
    <property type="entry name" value="NBCH_WD40"/>
</dbReference>
<dbReference type="InterPro" id="IPR016024">
    <property type="entry name" value="ARM-type_fold"/>
</dbReference>
<name>A0A7L3UY95_MOLAT</name>
<evidence type="ECO:0000256" key="7">
    <source>
        <dbReference type="ARBA" id="ARBA00065599"/>
    </source>
</evidence>